<keyword evidence="3" id="KW-1185">Reference proteome</keyword>
<dbReference type="AlphaFoldDB" id="W7TL41"/>
<dbReference type="OrthoDB" id="8068875at2759"/>
<evidence type="ECO:0000313" key="3">
    <source>
        <dbReference type="Proteomes" id="UP000019335"/>
    </source>
</evidence>
<feature type="compositionally biased region" description="Pro residues" evidence="1">
    <location>
        <begin position="61"/>
        <end position="77"/>
    </location>
</feature>
<proteinExistence type="predicted"/>
<accession>W7TL41</accession>
<comment type="caution">
    <text evidence="2">The sequence shown here is derived from an EMBL/GenBank/DDBJ whole genome shotgun (WGS) entry which is preliminary data.</text>
</comment>
<evidence type="ECO:0000256" key="1">
    <source>
        <dbReference type="SAM" id="MobiDB-lite"/>
    </source>
</evidence>
<dbReference type="EMBL" id="AZIL01000382">
    <property type="protein sequence ID" value="EWM27820.1"/>
    <property type="molecule type" value="Genomic_DNA"/>
</dbReference>
<sequence>FLPPSLPPSFSQIVEDASEDAQHGSRPPSQRHARLLPLLPPLLLLLHRFSSRQLVLDSPYEPLPPPLPPARLPPSTPDPQNGNELSLRLHVPLAKRLLGLWKAFGSRLEWLPAQVAATRFLFSLPWPSLCFA</sequence>
<gene>
    <name evidence="2" type="ORF">Naga_101997g1</name>
</gene>
<name>W7TL41_9STRA</name>
<organism evidence="2 3">
    <name type="scientific">Nannochloropsis gaditana</name>
    <dbReference type="NCBI Taxonomy" id="72520"/>
    <lineage>
        <taxon>Eukaryota</taxon>
        <taxon>Sar</taxon>
        <taxon>Stramenopiles</taxon>
        <taxon>Ochrophyta</taxon>
        <taxon>Eustigmatophyceae</taxon>
        <taxon>Eustigmatales</taxon>
        <taxon>Monodopsidaceae</taxon>
        <taxon>Nannochloropsis</taxon>
    </lineage>
</organism>
<feature type="region of interest" description="Disordered" evidence="1">
    <location>
        <begin position="1"/>
        <end position="32"/>
    </location>
</feature>
<dbReference type="Proteomes" id="UP000019335">
    <property type="component" value="Chromosome 6"/>
</dbReference>
<protein>
    <submittedName>
        <fullName evidence="2">Uncharacterized protein</fullName>
    </submittedName>
</protein>
<evidence type="ECO:0000313" key="2">
    <source>
        <dbReference type="EMBL" id="EWM27820.1"/>
    </source>
</evidence>
<feature type="region of interest" description="Disordered" evidence="1">
    <location>
        <begin position="60"/>
        <end position="84"/>
    </location>
</feature>
<reference evidence="2 3" key="1">
    <citation type="journal article" date="2014" name="Mol. Plant">
        <title>Chromosome Scale Genome Assembly and Transcriptome Profiling of Nannochloropsis gaditana in Nitrogen Depletion.</title>
        <authorList>
            <person name="Corteggiani Carpinelli E."/>
            <person name="Telatin A."/>
            <person name="Vitulo N."/>
            <person name="Forcato C."/>
            <person name="D'Angelo M."/>
            <person name="Schiavon R."/>
            <person name="Vezzi A."/>
            <person name="Giacometti G.M."/>
            <person name="Morosinotto T."/>
            <person name="Valle G."/>
        </authorList>
    </citation>
    <scope>NUCLEOTIDE SEQUENCE [LARGE SCALE GENOMIC DNA]</scope>
    <source>
        <strain evidence="2 3">B-31</strain>
    </source>
</reference>
<feature type="non-terminal residue" evidence="2">
    <location>
        <position position="1"/>
    </location>
</feature>